<organism evidence="2 3">
    <name type="scientific">Flavobacterium beibuense</name>
    <dbReference type="NCBI Taxonomy" id="657326"/>
    <lineage>
        <taxon>Bacteria</taxon>
        <taxon>Pseudomonadati</taxon>
        <taxon>Bacteroidota</taxon>
        <taxon>Flavobacteriia</taxon>
        <taxon>Flavobacteriales</taxon>
        <taxon>Flavobacteriaceae</taxon>
        <taxon>Flavobacterium</taxon>
    </lineage>
</organism>
<keyword evidence="1" id="KW-0732">Signal</keyword>
<evidence type="ECO:0000313" key="3">
    <source>
        <dbReference type="Proteomes" id="UP000289775"/>
    </source>
</evidence>
<accession>A0A444WI95</accession>
<feature type="chain" id="PRO_5019543329" evidence="1">
    <location>
        <begin position="25"/>
        <end position="182"/>
    </location>
</feature>
<gene>
    <name evidence="2" type="ORF">NU09_0173</name>
</gene>
<dbReference type="Proteomes" id="UP000289775">
    <property type="component" value="Unassembled WGS sequence"/>
</dbReference>
<reference evidence="2 3" key="1">
    <citation type="submission" date="2014-12" db="EMBL/GenBank/DDBJ databases">
        <title>Genome sequence of Flavobacterium beibuense RSKm HC5.</title>
        <authorList>
            <person name="Kim J.F."/>
            <person name="Song J.Y."/>
            <person name="Kwak M.-J."/>
            <person name="Lee S.-W."/>
        </authorList>
    </citation>
    <scope>NUCLEOTIDE SEQUENCE [LARGE SCALE GENOMIC DNA]</scope>
    <source>
        <strain evidence="2 3">RSKm HC5</strain>
    </source>
</reference>
<dbReference type="RefSeq" id="WP_129749356.1">
    <property type="nucleotide sequence ID" value="NZ_JUIW01000001.1"/>
</dbReference>
<evidence type="ECO:0000313" key="2">
    <source>
        <dbReference type="EMBL" id="RYJ45581.1"/>
    </source>
</evidence>
<proteinExistence type="predicted"/>
<protein>
    <submittedName>
        <fullName evidence="2">Uncharacterized protein</fullName>
    </submittedName>
</protein>
<dbReference type="EMBL" id="JUIW01000001">
    <property type="protein sequence ID" value="RYJ45581.1"/>
    <property type="molecule type" value="Genomic_DNA"/>
</dbReference>
<sequence>MTNFFKVATVAIVALTANSLFAQAEDTAETTLNVNLGSSFEITVADASVDIDMDTPEHFQSGNTSGQKTDHVQVSATGEYEVKVIASTDLTSGAETIPVSTITVTPTVGSYLGAGSEASVSPTLTAQSLSTSTENTIISCDTGESLRGYNIEYSIPAASAAEYLNHTTGTYTTTVTYSLYAL</sequence>
<evidence type="ECO:0000256" key="1">
    <source>
        <dbReference type="SAM" id="SignalP"/>
    </source>
</evidence>
<dbReference type="AlphaFoldDB" id="A0A444WI95"/>
<comment type="caution">
    <text evidence="2">The sequence shown here is derived from an EMBL/GenBank/DDBJ whole genome shotgun (WGS) entry which is preliminary data.</text>
</comment>
<dbReference type="OrthoDB" id="1375155at2"/>
<feature type="signal peptide" evidence="1">
    <location>
        <begin position="1"/>
        <end position="24"/>
    </location>
</feature>
<keyword evidence="3" id="KW-1185">Reference proteome</keyword>
<name>A0A444WI95_9FLAO</name>